<comment type="caution">
    <text evidence="9">The sequence shown here is derived from an EMBL/GenBank/DDBJ whole genome shotgun (WGS) entry which is preliminary data.</text>
</comment>
<evidence type="ECO:0000256" key="3">
    <source>
        <dbReference type="ARBA" id="ARBA00022705"/>
    </source>
</evidence>
<dbReference type="InterPro" id="IPR045667">
    <property type="entry name" value="ORC3_N"/>
</dbReference>
<dbReference type="PANTHER" id="PTHR12748">
    <property type="entry name" value="ORIGIN RECOGNITION COMPLEX SUBUNIT 3"/>
    <property type="match status" value="1"/>
</dbReference>
<organism evidence="9 10">
    <name type="scientific">Mycena maculata</name>
    <dbReference type="NCBI Taxonomy" id="230809"/>
    <lineage>
        <taxon>Eukaryota</taxon>
        <taxon>Fungi</taxon>
        <taxon>Dikarya</taxon>
        <taxon>Basidiomycota</taxon>
        <taxon>Agaricomycotina</taxon>
        <taxon>Agaricomycetes</taxon>
        <taxon>Agaricomycetidae</taxon>
        <taxon>Agaricales</taxon>
        <taxon>Marasmiineae</taxon>
        <taxon>Mycenaceae</taxon>
        <taxon>Mycena</taxon>
    </lineage>
</organism>
<dbReference type="Pfam" id="PF18137">
    <property type="entry name" value="WHD_ORC"/>
    <property type="match status" value="1"/>
</dbReference>
<evidence type="ECO:0000256" key="1">
    <source>
        <dbReference type="ARBA" id="ARBA00004123"/>
    </source>
</evidence>
<dbReference type="GO" id="GO:0005664">
    <property type="term" value="C:nuclear origin of replication recognition complex"/>
    <property type="evidence" value="ECO:0007669"/>
    <property type="project" value="InterPro"/>
</dbReference>
<evidence type="ECO:0000256" key="6">
    <source>
        <dbReference type="SAM" id="MobiDB-lite"/>
    </source>
</evidence>
<feature type="region of interest" description="Disordered" evidence="6">
    <location>
        <begin position="625"/>
        <end position="653"/>
    </location>
</feature>
<evidence type="ECO:0000256" key="5">
    <source>
        <dbReference type="ARBA" id="ARBA00023242"/>
    </source>
</evidence>
<protein>
    <recommendedName>
        <fullName evidence="11">Origin recognition complex subunit 3 winged helix C-terminal domain-containing protein</fullName>
    </recommendedName>
</protein>
<evidence type="ECO:0000259" key="8">
    <source>
        <dbReference type="Pfam" id="PF18137"/>
    </source>
</evidence>
<dbReference type="InterPro" id="IPR040855">
    <property type="entry name" value="ORC_WH_C"/>
</dbReference>
<dbReference type="EMBL" id="JARJLG010000265">
    <property type="protein sequence ID" value="KAJ7721741.1"/>
    <property type="molecule type" value="Genomic_DNA"/>
</dbReference>
<evidence type="ECO:0000313" key="10">
    <source>
        <dbReference type="Proteomes" id="UP001215280"/>
    </source>
</evidence>
<name>A0AAD7HJY4_9AGAR</name>
<keyword evidence="4" id="KW-0238">DNA-binding</keyword>
<evidence type="ECO:0000259" key="7">
    <source>
        <dbReference type="Pfam" id="PF07034"/>
    </source>
</evidence>
<dbReference type="AlphaFoldDB" id="A0AAD7HJY4"/>
<dbReference type="Pfam" id="PF07034">
    <property type="entry name" value="ORC3_N"/>
    <property type="match status" value="1"/>
</dbReference>
<dbReference type="PANTHER" id="PTHR12748:SF0">
    <property type="entry name" value="ORIGIN RECOGNITION COMPLEX SUBUNIT 3"/>
    <property type="match status" value="1"/>
</dbReference>
<keyword evidence="5" id="KW-0539">Nucleus</keyword>
<dbReference type="InterPro" id="IPR020795">
    <property type="entry name" value="ORC3"/>
</dbReference>
<dbReference type="GO" id="GO:0031261">
    <property type="term" value="C:DNA replication preinitiation complex"/>
    <property type="evidence" value="ECO:0007669"/>
    <property type="project" value="TreeGrafter"/>
</dbReference>
<evidence type="ECO:0000256" key="2">
    <source>
        <dbReference type="ARBA" id="ARBA00010977"/>
    </source>
</evidence>
<gene>
    <name evidence="9" type="ORF">DFH07DRAFT_972181</name>
</gene>
<keyword evidence="10" id="KW-1185">Reference proteome</keyword>
<feature type="domain" description="Origin recognition complex subunit 3 winged helix C-terminal" evidence="8">
    <location>
        <begin position="547"/>
        <end position="653"/>
    </location>
</feature>
<dbReference type="Proteomes" id="UP001215280">
    <property type="component" value="Unassembled WGS sequence"/>
</dbReference>
<dbReference type="GO" id="GO:0005656">
    <property type="term" value="C:nuclear pre-replicative complex"/>
    <property type="evidence" value="ECO:0007669"/>
    <property type="project" value="TreeGrafter"/>
</dbReference>
<proteinExistence type="inferred from homology"/>
<evidence type="ECO:0008006" key="11">
    <source>
        <dbReference type="Google" id="ProtNLM"/>
    </source>
</evidence>
<dbReference type="CDD" id="cd20704">
    <property type="entry name" value="Orc3"/>
    <property type="match status" value="1"/>
</dbReference>
<evidence type="ECO:0000313" key="9">
    <source>
        <dbReference type="EMBL" id="KAJ7721741.1"/>
    </source>
</evidence>
<comment type="similarity">
    <text evidence="2">Belongs to the ORC3 family.</text>
</comment>
<evidence type="ECO:0000256" key="4">
    <source>
        <dbReference type="ARBA" id="ARBA00023125"/>
    </source>
</evidence>
<comment type="subcellular location">
    <subcellularLocation>
        <location evidence="1">Nucleus</location>
    </subcellularLocation>
</comment>
<dbReference type="GO" id="GO:0006270">
    <property type="term" value="P:DNA replication initiation"/>
    <property type="evidence" value="ECO:0007669"/>
    <property type="project" value="TreeGrafter"/>
</dbReference>
<reference evidence="9" key="1">
    <citation type="submission" date="2023-03" db="EMBL/GenBank/DDBJ databases">
        <title>Massive genome expansion in bonnet fungi (Mycena s.s.) driven by repeated elements and novel gene families across ecological guilds.</title>
        <authorList>
            <consortium name="Lawrence Berkeley National Laboratory"/>
            <person name="Harder C.B."/>
            <person name="Miyauchi S."/>
            <person name="Viragh M."/>
            <person name="Kuo A."/>
            <person name="Thoen E."/>
            <person name="Andreopoulos B."/>
            <person name="Lu D."/>
            <person name="Skrede I."/>
            <person name="Drula E."/>
            <person name="Henrissat B."/>
            <person name="Morin E."/>
            <person name="Kohler A."/>
            <person name="Barry K."/>
            <person name="LaButti K."/>
            <person name="Morin E."/>
            <person name="Salamov A."/>
            <person name="Lipzen A."/>
            <person name="Mereny Z."/>
            <person name="Hegedus B."/>
            <person name="Baldrian P."/>
            <person name="Stursova M."/>
            <person name="Weitz H."/>
            <person name="Taylor A."/>
            <person name="Grigoriev I.V."/>
            <person name="Nagy L.G."/>
            <person name="Martin F."/>
            <person name="Kauserud H."/>
        </authorList>
    </citation>
    <scope>NUCLEOTIDE SEQUENCE</scope>
    <source>
        <strain evidence="9">CBHHK188m</strain>
    </source>
</reference>
<accession>A0AAD7HJY4</accession>
<dbReference type="GO" id="GO:0003688">
    <property type="term" value="F:DNA replication origin binding"/>
    <property type="evidence" value="ECO:0007669"/>
    <property type="project" value="TreeGrafter"/>
</dbReference>
<keyword evidence="3" id="KW-0235">DNA replication</keyword>
<sequence>MAADKLDDVQETAIYVPHDGDDLEEVIEPAFSSAEAETEKDPDLENGSLLRFDAYTAAWARCLARLKEIIAEIYAPVTSDVLHRLEHIHTDVRVPGLPFTELPAITIADLSGRSLFLDQLSARLGSPNKEHGIREEIPRTLVTHLCPSDCPNLTSAMRNIIAGFVDRDKNTPKRRSATSLAPYDLGLLQAWYDAASEPPLTLVVLLHAFEQFDKSVMQDVFYIRSLQAASLPLTFVLALSTPSPSAYLQASLTRATLALLHVYHFAVPSGPAVLDAVLLPIFLFPSSSFFIYLPPTHQTFFDPATSLVLLPGPTLLSFIRDYLAMHSTSLDALISILQLMYLKHYTTTPLALLAHATPHVSPHPSPCELAFLEAFLAVDAARASFARHATRTKLGAAFLGVVTSLRTNPGAGVDMDPNPDANAKAKRLARWTGIDFVRRVLSGESDRTHAPAALDSLLADLQAYLNGLPPAAQTSEEAAWRQIDEFRLALSSSTSDEDVGDRDAVTEWVEGYLTELLQPLEDATPLWDVWYTGLTPFPSELLNPALRPSFVSSLSFPHPYTAALGAHRHAKDTEVDEQKENMHDLPDTSILFKGYARAGRMINVYNWFDHFRLVLEGQRTRALKAETPKGAKPKRLTDAQEEDEERWKLSVQA</sequence>
<feature type="domain" description="Origin recognition complex subunit 3 N-terminal" evidence="7">
    <location>
        <begin position="39"/>
        <end position="353"/>
    </location>
</feature>